<feature type="domain" description="FAD-binding FR-type" evidence="8">
    <location>
        <begin position="10"/>
        <end position="120"/>
    </location>
</feature>
<dbReference type="Gene3D" id="2.40.30.10">
    <property type="entry name" value="Translation factors"/>
    <property type="match status" value="1"/>
</dbReference>
<proteinExistence type="inferred from homology"/>
<sequence>MAVATFVDETIKYPLKLIEKTKVSPDSYVFRFELPSAKHIHGLKPHQHVRLHANVNGEEISRKMTPISDNEIYGYMDLLIKVYDKTDQYPDGGLFTQHLDTLKIGEDLIMSGPVHKLYYEGEGQFAGRKVKHLAGRKFKNIILIGGGTGITPLWQILAHSLKYDKEDINVWLLFANRTPKDVLMKKELDALAAAYPRFHVWYTVSTPDEGWPYSVGYITKEMIATHLPKPSDDTITIVVGPPPMKREAVFPALEALGFKDELIVR</sequence>
<evidence type="ECO:0000256" key="7">
    <source>
        <dbReference type="RuleBase" id="RU361226"/>
    </source>
</evidence>
<dbReference type="InterPro" id="IPR001433">
    <property type="entry name" value="OxRdtase_FAD/NAD-bd"/>
</dbReference>
<dbReference type="Pfam" id="PF00970">
    <property type="entry name" value="FAD_binding_6"/>
    <property type="match status" value="1"/>
</dbReference>
<evidence type="ECO:0000313" key="9">
    <source>
        <dbReference type="EMBL" id="CAD5225017.1"/>
    </source>
</evidence>
<evidence type="ECO:0000256" key="3">
    <source>
        <dbReference type="ARBA" id="ARBA00022827"/>
    </source>
</evidence>
<dbReference type="PROSITE" id="PS51384">
    <property type="entry name" value="FAD_FR"/>
    <property type="match status" value="1"/>
</dbReference>
<dbReference type="Proteomes" id="UP000614601">
    <property type="component" value="Unassembled WGS sequence"/>
</dbReference>
<dbReference type="Pfam" id="PF00175">
    <property type="entry name" value="NAD_binding_1"/>
    <property type="match status" value="1"/>
</dbReference>
<dbReference type="AlphaFoldDB" id="A0A811LBV8"/>
<dbReference type="InterPro" id="IPR017938">
    <property type="entry name" value="Riboflavin_synthase-like_b-brl"/>
</dbReference>
<evidence type="ECO:0000259" key="8">
    <source>
        <dbReference type="PROSITE" id="PS51384"/>
    </source>
</evidence>
<feature type="binding site" evidence="6">
    <location>
        <position position="81"/>
    </location>
    <ligand>
        <name>FAD</name>
        <dbReference type="ChEBI" id="CHEBI:57692"/>
    </ligand>
</feature>
<dbReference type="InterPro" id="IPR001834">
    <property type="entry name" value="CBR-like"/>
</dbReference>
<keyword evidence="2 6" id="KW-0285">Flavoprotein</keyword>
<dbReference type="PANTHER" id="PTHR19370:SF185">
    <property type="entry name" value="NADH-CYTOCHROME B5 REDUCTASE"/>
    <property type="match status" value="1"/>
</dbReference>
<evidence type="ECO:0000256" key="4">
    <source>
        <dbReference type="ARBA" id="ARBA00023002"/>
    </source>
</evidence>
<evidence type="ECO:0000313" key="10">
    <source>
        <dbReference type="Proteomes" id="UP000614601"/>
    </source>
</evidence>
<feature type="binding site" evidence="6">
    <location>
        <position position="151"/>
    </location>
    <ligand>
        <name>FAD</name>
        <dbReference type="ChEBI" id="CHEBI:57692"/>
    </ligand>
</feature>
<dbReference type="InterPro" id="IPR001709">
    <property type="entry name" value="Flavoprot_Pyr_Nucl_cyt_Rdtase"/>
</dbReference>
<dbReference type="SUPFAM" id="SSF63380">
    <property type="entry name" value="Riboflavin synthase domain-like"/>
    <property type="match status" value="1"/>
</dbReference>
<dbReference type="PRINTS" id="PR00406">
    <property type="entry name" value="CYTB5RDTASE"/>
</dbReference>
<evidence type="ECO:0000256" key="1">
    <source>
        <dbReference type="ARBA" id="ARBA00001974"/>
    </source>
</evidence>
<feature type="binding site" evidence="6">
    <location>
        <position position="62"/>
    </location>
    <ligand>
        <name>FAD</name>
        <dbReference type="ChEBI" id="CHEBI:57692"/>
    </ligand>
</feature>
<name>A0A811LBV8_9BILA</name>
<keyword evidence="3 6" id="KW-0274">FAD</keyword>
<dbReference type="InterPro" id="IPR008333">
    <property type="entry name" value="Cbr1-like_FAD-bd_dom"/>
</dbReference>
<evidence type="ECO:0000256" key="6">
    <source>
        <dbReference type="PIRSR" id="PIRSR601834-1"/>
    </source>
</evidence>
<comment type="similarity">
    <text evidence="7">Belongs to the flavoprotein pyridine nucleotide cytochrome reductase family.</text>
</comment>
<comment type="catalytic activity">
    <reaction evidence="7">
        <text>2 Fe(III)-[cytochrome b5] + NADH = 2 Fe(II)-[cytochrome b5] + NAD(+) + H(+)</text>
        <dbReference type="Rhea" id="RHEA:46680"/>
        <dbReference type="Rhea" id="RHEA-COMP:10438"/>
        <dbReference type="Rhea" id="RHEA-COMP:10439"/>
        <dbReference type="ChEBI" id="CHEBI:15378"/>
        <dbReference type="ChEBI" id="CHEBI:29033"/>
        <dbReference type="ChEBI" id="CHEBI:29034"/>
        <dbReference type="ChEBI" id="CHEBI:57540"/>
        <dbReference type="ChEBI" id="CHEBI:57945"/>
        <dbReference type="EC" id="1.6.2.2"/>
    </reaction>
</comment>
<dbReference type="PRINTS" id="PR00371">
    <property type="entry name" value="FPNCR"/>
</dbReference>
<dbReference type="InterPro" id="IPR017927">
    <property type="entry name" value="FAD-bd_FR_type"/>
</dbReference>
<dbReference type="PANTHER" id="PTHR19370">
    <property type="entry name" value="NADH-CYTOCHROME B5 REDUCTASE"/>
    <property type="match status" value="1"/>
</dbReference>
<dbReference type="GO" id="GO:0071949">
    <property type="term" value="F:FAD binding"/>
    <property type="evidence" value="ECO:0007669"/>
    <property type="project" value="TreeGrafter"/>
</dbReference>
<accession>A0A811LBV8</accession>
<evidence type="ECO:0000256" key="5">
    <source>
        <dbReference type="ARBA" id="ARBA00023027"/>
    </source>
</evidence>
<dbReference type="Gene3D" id="3.40.50.80">
    <property type="entry name" value="Nucleotide-binding domain of ferredoxin-NADP reductase (FNR) module"/>
    <property type="match status" value="1"/>
</dbReference>
<dbReference type="EMBL" id="CAJFCW020000005">
    <property type="protein sequence ID" value="CAG9120398.1"/>
    <property type="molecule type" value="Genomic_DNA"/>
</dbReference>
<reference evidence="9" key="1">
    <citation type="submission" date="2020-09" db="EMBL/GenBank/DDBJ databases">
        <authorList>
            <person name="Kikuchi T."/>
        </authorList>
    </citation>
    <scope>NUCLEOTIDE SEQUENCE</scope>
    <source>
        <strain evidence="9">SH1</strain>
    </source>
</reference>
<dbReference type="EMBL" id="CAJFDH010000005">
    <property type="protein sequence ID" value="CAD5225017.1"/>
    <property type="molecule type" value="Genomic_DNA"/>
</dbReference>
<evidence type="ECO:0000256" key="2">
    <source>
        <dbReference type="ARBA" id="ARBA00022630"/>
    </source>
</evidence>
<dbReference type="Proteomes" id="UP000783686">
    <property type="component" value="Unassembled WGS sequence"/>
</dbReference>
<dbReference type="SUPFAM" id="SSF52343">
    <property type="entry name" value="Ferredoxin reductase-like, C-terminal NADP-linked domain"/>
    <property type="match status" value="1"/>
</dbReference>
<dbReference type="EC" id="1.6.2.2" evidence="7"/>
<dbReference type="OrthoDB" id="432299at2759"/>
<comment type="cofactor">
    <cofactor evidence="1 6 7">
        <name>FAD</name>
        <dbReference type="ChEBI" id="CHEBI:57692"/>
    </cofactor>
</comment>
<gene>
    <name evidence="9" type="ORF">BOKJ2_LOCUS11368</name>
</gene>
<dbReference type="InterPro" id="IPR039261">
    <property type="entry name" value="FNR_nucleotide-bd"/>
</dbReference>
<keyword evidence="5 7" id="KW-0520">NAD</keyword>
<feature type="binding site" evidence="6">
    <location>
        <position position="79"/>
    </location>
    <ligand>
        <name>FAD</name>
        <dbReference type="ChEBI" id="CHEBI:57692"/>
    </ligand>
</feature>
<dbReference type="CDD" id="cd06183">
    <property type="entry name" value="cyt_b5_reduct_like"/>
    <property type="match status" value="1"/>
</dbReference>
<keyword evidence="4 7" id="KW-0560">Oxidoreductase</keyword>
<organism evidence="9 10">
    <name type="scientific">Bursaphelenchus okinawaensis</name>
    <dbReference type="NCBI Taxonomy" id="465554"/>
    <lineage>
        <taxon>Eukaryota</taxon>
        <taxon>Metazoa</taxon>
        <taxon>Ecdysozoa</taxon>
        <taxon>Nematoda</taxon>
        <taxon>Chromadorea</taxon>
        <taxon>Rhabditida</taxon>
        <taxon>Tylenchina</taxon>
        <taxon>Tylenchomorpha</taxon>
        <taxon>Aphelenchoidea</taxon>
        <taxon>Aphelenchoididae</taxon>
        <taxon>Bursaphelenchus</taxon>
    </lineage>
</organism>
<comment type="caution">
    <text evidence="9">The sequence shown here is derived from an EMBL/GenBank/DDBJ whole genome shotgun (WGS) entry which is preliminary data.</text>
</comment>
<keyword evidence="10" id="KW-1185">Reference proteome</keyword>
<protein>
    <recommendedName>
        <fullName evidence="7">NADH-cytochrome b5 reductase</fullName>
        <ecNumber evidence="7">1.6.2.2</ecNumber>
    </recommendedName>
</protein>
<dbReference type="GO" id="GO:0090524">
    <property type="term" value="F:cytochrome-b5 reductase activity, acting on NADH"/>
    <property type="evidence" value="ECO:0007669"/>
    <property type="project" value="UniProtKB-EC"/>
</dbReference>